<proteinExistence type="predicted"/>
<comment type="caution">
    <text evidence="1">The sequence shown here is derived from an EMBL/GenBank/DDBJ whole genome shotgun (WGS) entry which is preliminary data.</text>
</comment>
<dbReference type="InterPro" id="IPR037208">
    <property type="entry name" value="Spo0E-like_sf"/>
</dbReference>
<dbReference type="GO" id="GO:0046983">
    <property type="term" value="F:protein dimerization activity"/>
    <property type="evidence" value="ECO:0007669"/>
    <property type="project" value="InterPro"/>
</dbReference>
<evidence type="ECO:0000313" key="2">
    <source>
        <dbReference type="Proteomes" id="UP000019681"/>
    </source>
</evidence>
<dbReference type="SUPFAM" id="SSF140500">
    <property type="entry name" value="BAS1536-like"/>
    <property type="match status" value="1"/>
</dbReference>
<sequence>MKSLCLKIETLKMIMDKKLEMNNYAVNEEIIKISQALDRLIVKYYENKNKQKIHRG</sequence>
<dbReference type="Proteomes" id="UP000019681">
    <property type="component" value="Unassembled WGS sequence"/>
</dbReference>
<evidence type="ECO:0000313" key="1">
    <source>
        <dbReference type="EMBL" id="EYE88060.1"/>
    </source>
</evidence>
<gene>
    <name evidence="1" type="ORF">Q428_09860</name>
</gene>
<protein>
    <submittedName>
        <fullName evidence="1">Uncharacterized protein</fullName>
    </submittedName>
</protein>
<dbReference type="InterPro" id="IPR018540">
    <property type="entry name" value="Spo0E-like"/>
</dbReference>
<name>A0A017RVZ2_9CLOT</name>
<dbReference type="Pfam" id="PF09388">
    <property type="entry name" value="SpoOE-like"/>
    <property type="match status" value="1"/>
</dbReference>
<dbReference type="GO" id="GO:0043937">
    <property type="term" value="P:regulation of sporulation"/>
    <property type="evidence" value="ECO:0007669"/>
    <property type="project" value="InterPro"/>
</dbReference>
<dbReference type="RefSeq" id="WP_084478267.1">
    <property type="nucleotide sequence ID" value="NZ_AZQP01000030.1"/>
</dbReference>
<dbReference type="AlphaFoldDB" id="A0A017RVZ2"/>
<dbReference type="OrthoDB" id="1923056at2"/>
<dbReference type="InterPro" id="IPR036638">
    <property type="entry name" value="HLH_DNA-bd_sf"/>
</dbReference>
<organism evidence="1 2">
    <name type="scientific">Fervidicella metallireducens AeB</name>
    <dbReference type="NCBI Taxonomy" id="1403537"/>
    <lineage>
        <taxon>Bacteria</taxon>
        <taxon>Bacillati</taxon>
        <taxon>Bacillota</taxon>
        <taxon>Clostridia</taxon>
        <taxon>Eubacteriales</taxon>
        <taxon>Clostridiaceae</taxon>
        <taxon>Fervidicella</taxon>
    </lineage>
</organism>
<keyword evidence="2" id="KW-1185">Reference proteome</keyword>
<accession>A0A017RVZ2</accession>
<reference evidence="1 2" key="1">
    <citation type="journal article" date="2014" name="Genome Announc.">
        <title>Draft Genome Sequence of Fervidicella metallireducens Strain AeBT, an Iron-Reducing Thermoanaerobe from the Great Artesian Basin.</title>
        <authorList>
            <person name="Patel B.K."/>
        </authorList>
    </citation>
    <scope>NUCLEOTIDE SEQUENCE [LARGE SCALE GENOMIC DNA]</scope>
    <source>
        <strain evidence="1 2">AeB</strain>
    </source>
</reference>
<dbReference type="Gene3D" id="4.10.280.10">
    <property type="entry name" value="Helix-loop-helix DNA-binding domain"/>
    <property type="match status" value="1"/>
</dbReference>
<dbReference type="EMBL" id="AZQP01000030">
    <property type="protein sequence ID" value="EYE88060.1"/>
    <property type="molecule type" value="Genomic_DNA"/>
</dbReference>